<protein>
    <recommendedName>
        <fullName evidence="4">Transposase</fullName>
    </recommendedName>
</protein>
<dbReference type="EMBL" id="LGLV01000022">
    <property type="protein sequence ID" value="OBZ92158.1"/>
    <property type="molecule type" value="Genomic_DNA"/>
</dbReference>
<dbReference type="SUPFAM" id="SSF46689">
    <property type="entry name" value="Homeodomain-like"/>
    <property type="match status" value="1"/>
</dbReference>
<evidence type="ECO:0000313" key="2">
    <source>
        <dbReference type="EMBL" id="OBZ92158.1"/>
    </source>
</evidence>
<accession>A0A1C7NT33</accession>
<sequence length="104" mass="11489">DSIWQEDFAMSHAFSLDLRHRIVDAISRGKSRRAAAADFSVSAATAVRLKPRLDRTGSLEPSRRGRRRDSGKLGPCREAIIAKVEGNQISRCPSWQSGARPIMA</sequence>
<feature type="compositionally biased region" description="Basic and acidic residues" evidence="1">
    <location>
        <begin position="52"/>
        <end position="71"/>
    </location>
</feature>
<dbReference type="InterPro" id="IPR009057">
    <property type="entry name" value="Homeodomain-like_sf"/>
</dbReference>
<feature type="region of interest" description="Disordered" evidence="1">
    <location>
        <begin position="52"/>
        <end position="73"/>
    </location>
</feature>
<reference evidence="2 3" key="1">
    <citation type="journal article" date="2016" name="Syst. Appl. Microbiol.">
        <title>Pararhizobium polonicum sp. nov. isolated from tumors on stone fruit rootstocks.</title>
        <authorList>
            <person name="Pulawska J."/>
            <person name="Kuzmanovic N."/>
            <person name="Willems A."/>
            <person name="Pothier J.F."/>
        </authorList>
    </citation>
    <scope>NUCLEOTIDE SEQUENCE [LARGE SCALE GENOMIC DNA]</scope>
    <source>
        <strain evidence="2 3">F5.1</strain>
    </source>
</reference>
<evidence type="ECO:0000256" key="1">
    <source>
        <dbReference type="SAM" id="MobiDB-lite"/>
    </source>
</evidence>
<evidence type="ECO:0008006" key="4">
    <source>
        <dbReference type="Google" id="ProtNLM"/>
    </source>
</evidence>
<dbReference type="Proteomes" id="UP000093111">
    <property type="component" value="Unassembled WGS sequence"/>
</dbReference>
<dbReference type="AlphaFoldDB" id="A0A1C7NT33"/>
<feature type="non-terminal residue" evidence="2">
    <location>
        <position position="1"/>
    </location>
</feature>
<name>A0A1C7NT33_9HYPH</name>
<keyword evidence="3" id="KW-1185">Reference proteome</keyword>
<evidence type="ECO:0000313" key="3">
    <source>
        <dbReference type="Proteomes" id="UP000093111"/>
    </source>
</evidence>
<comment type="caution">
    <text evidence="2">The sequence shown here is derived from an EMBL/GenBank/DDBJ whole genome shotgun (WGS) entry which is preliminary data.</text>
</comment>
<organism evidence="2 3">
    <name type="scientific">Pararhizobium polonicum</name>
    <dbReference type="NCBI Taxonomy" id="1612624"/>
    <lineage>
        <taxon>Bacteria</taxon>
        <taxon>Pseudomonadati</taxon>
        <taxon>Pseudomonadota</taxon>
        <taxon>Alphaproteobacteria</taxon>
        <taxon>Hyphomicrobiales</taxon>
        <taxon>Rhizobiaceae</taxon>
        <taxon>Rhizobium/Agrobacterium group</taxon>
        <taxon>Pararhizobium</taxon>
    </lineage>
</organism>
<gene>
    <name evidence="2" type="ORF">ADU59_27875</name>
</gene>
<proteinExistence type="predicted"/>